<dbReference type="Proteomes" id="UP001622557">
    <property type="component" value="Chromosome"/>
</dbReference>
<dbReference type="GeneID" id="97280698"/>
<evidence type="ECO:0000313" key="1">
    <source>
        <dbReference type="EMBL" id="WTQ80570.1"/>
    </source>
</evidence>
<protein>
    <submittedName>
        <fullName evidence="1">Uncharacterized protein</fullName>
    </submittedName>
</protein>
<proteinExistence type="predicted"/>
<dbReference type="RefSeq" id="WP_030832609.1">
    <property type="nucleotide sequence ID" value="NZ_CP108164.1"/>
</dbReference>
<gene>
    <name evidence="1" type="ORF">OG350_09705</name>
</gene>
<dbReference type="EMBL" id="CP108164">
    <property type="protein sequence ID" value="WTQ80570.1"/>
    <property type="molecule type" value="Genomic_DNA"/>
</dbReference>
<evidence type="ECO:0000313" key="2">
    <source>
        <dbReference type="Proteomes" id="UP001622557"/>
    </source>
</evidence>
<organism evidence="1 2">
    <name type="scientific">Streptomyces achromogenes</name>
    <dbReference type="NCBI Taxonomy" id="67255"/>
    <lineage>
        <taxon>Bacteria</taxon>
        <taxon>Bacillati</taxon>
        <taxon>Actinomycetota</taxon>
        <taxon>Actinomycetes</taxon>
        <taxon>Kitasatosporales</taxon>
        <taxon>Streptomycetaceae</taxon>
        <taxon>Streptomyces</taxon>
    </lineage>
</organism>
<reference evidence="1 2" key="1">
    <citation type="submission" date="2022-10" db="EMBL/GenBank/DDBJ databases">
        <title>The complete genomes of actinobacterial strains from the NBC collection.</title>
        <authorList>
            <person name="Joergensen T.S."/>
            <person name="Alvarez Arevalo M."/>
            <person name="Sterndorff E.B."/>
            <person name="Faurdal D."/>
            <person name="Vuksanovic O."/>
            <person name="Mourched A.-S."/>
            <person name="Charusanti P."/>
            <person name="Shaw S."/>
            <person name="Blin K."/>
            <person name="Weber T."/>
        </authorList>
    </citation>
    <scope>NUCLEOTIDE SEQUENCE [LARGE SCALE GENOMIC DNA]</scope>
    <source>
        <strain evidence="1 2">NBC_00156</strain>
    </source>
</reference>
<name>A0ABZ1KKZ9_STRAH</name>
<sequence>MSADDIFKHILSWASEDTHRGRLARAFQTNMGNSPELQAKRVGLLSIYLEREAHSKRGLSLV</sequence>
<accession>A0ABZ1KKZ9</accession>
<keyword evidence="2" id="KW-1185">Reference proteome</keyword>